<sequence length="221" mass="23714">MSSNCPESDATDAGVPPNEHWSSVSKHVVNSYVEANNALLAAMGFSSSSGEPTGTLTARHQPETVDAPVTEVAFGDESWLMERSTDEYEDLAVGDYVRFTKSIEETDVSAFAQVSGDTNRLHLAESFAEETQFGGRIAHGTLVAGTISAALARFPGLTIYLSQDLEFHAPVEIGETVTADCEIVEVLGDTRYRLHTTVETADEETVIDGEAIVVIQESPDA</sequence>
<proteinExistence type="predicted"/>
<keyword evidence="4" id="KW-1185">Reference proteome</keyword>
<name>A0A1G8XLX1_9EURY</name>
<dbReference type="PANTHER" id="PTHR43437">
    <property type="entry name" value="HYDROXYACYL-THIOESTER DEHYDRATASE TYPE 2, MITOCHONDRIAL-RELATED"/>
    <property type="match status" value="1"/>
</dbReference>
<dbReference type="Proteomes" id="UP000198882">
    <property type="component" value="Unassembled WGS sequence"/>
</dbReference>
<reference evidence="4" key="1">
    <citation type="submission" date="2016-10" db="EMBL/GenBank/DDBJ databases">
        <authorList>
            <person name="Varghese N."/>
            <person name="Submissions S."/>
        </authorList>
    </citation>
    <scope>NUCLEOTIDE SEQUENCE [LARGE SCALE GENOMIC DNA]</scope>
    <source>
        <strain evidence="4">B4,CECT 8067,JCM 17497</strain>
    </source>
</reference>
<dbReference type="SUPFAM" id="SSF54637">
    <property type="entry name" value="Thioesterase/thiol ester dehydrase-isomerase"/>
    <property type="match status" value="1"/>
</dbReference>
<dbReference type="InterPro" id="IPR002539">
    <property type="entry name" value="MaoC-like_dom"/>
</dbReference>
<dbReference type="OrthoDB" id="51509at2157"/>
<evidence type="ECO:0000313" key="3">
    <source>
        <dbReference type="EMBL" id="SDJ91581.1"/>
    </source>
</evidence>
<dbReference type="Pfam" id="PF01575">
    <property type="entry name" value="MaoC_dehydratas"/>
    <property type="match status" value="1"/>
</dbReference>
<dbReference type="Gene3D" id="3.10.129.10">
    <property type="entry name" value="Hotdog Thioesterase"/>
    <property type="match status" value="1"/>
</dbReference>
<evidence type="ECO:0000259" key="2">
    <source>
        <dbReference type="Pfam" id="PF01575"/>
    </source>
</evidence>
<dbReference type="InterPro" id="IPR050965">
    <property type="entry name" value="UPF0336/Enoyl-CoA_hydratase"/>
</dbReference>
<gene>
    <name evidence="3" type="ORF">SAMN04515672_1817</name>
</gene>
<dbReference type="GO" id="GO:0019171">
    <property type="term" value="F:(3R)-hydroxyacyl-[acyl-carrier-protein] dehydratase activity"/>
    <property type="evidence" value="ECO:0007669"/>
    <property type="project" value="TreeGrafter"/>
</dbReference>
<feature type="domain" description="MaoC-like" evidence="2">
    <location>
        <begin position="100"/>
        <end position="202"/>
    </location>
</feature>
<protein>
    <submittedName>
        <fullName evidence="3">Acyl dehydratase</fullName>
    </submittedName>
</protein>
<dbReference type="CDD" id="cd03449">
    <property type="entry name" value="R_hydratase"/>
    <property type="match status" value="1"/>
</dbReference>
<evidence type="ECO:0000313" key="4">
    <source>
        <dbReference type="Proteomes" id="UP000198882"/>
    </source>
</evidence>
<feature type="region of interest" description="Disordered" evidence="1">
    <location>
        <begin position="1"/>
        <end position="21"/>
    </location>
</feature>
<accession>A0A1G8XLX1</accession>
<dbReference type="AlphaFoldDB" id="A0A1G8XLX1"/>
<dbReference type="EMBL" id="FNFE01000002">
    <property type="protein sequence ID" value="SDJ91581.1"/>
    <property type="molecule type" value="Genomic_DNA"/>
</dbReference>
<dbReference type="InterPro" id="IPR029069">
    <property type="entry name" value="HotDog_dom_sf"/>
</dbReference>
<dbReference type="PANTHER" id="PTHR43437:SF3">
    <property type="entry name" value="HYDROXYACYL-THIOESTER DEHYDRATASE TYPE 2, MITOCHONDRIAL"/>
    <property type="match status" value="1"/>
</dbReference>
<organism evidence="3 4">
    <name type="scientific">Natronorubrum texcoconense</name>
    <dbReference type="NCBI Taxonomy" id="1095776"/>
    <lineage>
        <taxon>Archaea</taxon>
        <taxon>Methanobacteriati</taxon>
        <taxon>Methanobacteriota</taxon>
        <taxon>Stenosarchaea group</taxon>
        <taxon>Halobacteria</taxon>
        <taxon>Halobacteriales</taxon>
        <taxon>Natrialbaceae</taxon>
        <taxon>Natronorubrum</taxon>
    </lineage>
</organism>
<dbReference type="STRING" id="1095776.SAMN04515672_1817"/>
<dbReference type="RefSeq" id="WP_090304710.1">
    <property type="nucleotide sequence ID" value="NZ_FNFE01000002.1"/>
</dbReference>
<dbReference type="GO" id="GO:0006633">
    <property type="term" value="P:fatty acid biosynthetic process"/>
    <property type="evidence" value="ECO:0007669"/>
    <property type="project" value="TreeGrafter"/>
</dbReference>
<evidence type="ECO:0000256" key="1">
    <source>
        <dbReference type="SAM" id="MobiDB-lite"/>
    </source>
</evidence>